<comment type="similarity">
    <text evidence="2">Belongs to the BCKDHA family.</text>
</comment>
<dbReference type="CDD" id="cd02000">
    <property type="entry name" value="TPP_E1_PDC_ADC_BCADC"/>
    <property type="match status" value="1"/>
</dbReference>
<comment type="catalytic activity">
    <reaction evidence="2">
        <text>N(6)-[(R)-lipoyl]-L-lysyl-[protein] + 3-methyl-2-oxobutanoate + H(+) = N(6)-[(R)-S(8)-2-methylpropanoyldihydrolipoyl]-L-lysyl-[protein] + CO2</text>
        <dbReference type="Rhea" id="RHEA:13457"/>
        <dbReference type="Rhea" id="RHEA-COMP:10474"/>
        <dbReference type="Rhea" id="RHEA-COMP:10497"/>
        <dbReference type="ChEBI" id="CHEBI:11851"/>
        <dbReference type="ChEBI" id="CHEBI:15378"/>
        <dbReference type="ChEBI" id="CHEBI:16526"/>
        <dbReference type="ChEBI" id="CHEBI:83099"/>
        <dbReference type="ChEBI" id="CHEBI:83142"/>
        <dbReference type="EC" id="1.2.4.4"/>
    </reaction>
</comment>
<dbReference type="InterPro" id="IPR029061">
    <property type="entry name" value="THDP-binding"/>
</dbReference>
<dbReference type="FunFam" id="3.40.50.970:FF:000108">
    <property type="entry name" value="2-oxoisovalerate dehydrogenase subunit alpha"/>
    <property type="match status" value="1"/>
</dbReference>
<protein>
    <recommendedName>
        <fullName evidence="2">2-oxoisovalerate dehydrogenase subunit alpha</fullName>
        <ecNumber evidence="2">1.2.4.4</ecNumber>
    </recommendedName>
    <alternativeName>
        <fullName evidence="2">Branched-chain alpha-keto acid dehydrogenase E1 component alpha chain</fullName>
    </alternativeName>
</protein>
<gene>
    <name evidence="4" type="ORF">BN1205_085230</name>
</gene>
<comment type="cofactor">
    <cofactor evidence="2">
        <name>thiamine diphosphate</name>
        <dbReference type="ChEBI" id="CHEBI:58937"/>
    </cofactor>
</comment>
<dbReference type="InterPro" id="IPR001017">
    <property type="entry name" value="DH_E1"/>
</dbReference>
<dbReference type="EMBL" id="LN714499">
    <property type="protein sequence ID" value="CEL76102.1"/>
    <property type="molecule type" value="Genomic_DNA"/>
</dbReference>
<dbReference type="Pfam" id="PF00676">
    <property type="entry name" value="E1_dh"/>
    <property type="match status" value="1"/>
</dbReference>
<evidence type="ECO:0000256" key="1">
    <source>
        <dbReference type="ARBA" id="ARBA00023002"/>
    </source>
</evidence>
<evidence type="ECO:0000313" key="4">
    <source>
        <dbReference type="EMBL" id="CEL76102.1"/>
    </source>
</evidence>
<feature type="domain" description="Dehydrogenase E1 component" evidence="3">
    <location>
        <begin position="168"/>
        <end position="472"/>
    </location>
</feature>
<organism evidence="4">
    <name type="scientific">Toxoplasma gondii (strain ATCC 50861 / VEG)</name>
    <dbReference type="NCBI Taxonomy" id="432359"/>
    <lineage>
        <taxon>Eukaryota</taxon>
        <taxon>Sar</taxon>
        <taxon>Alveolata</taxon>
        <taxon>Apicomplexa</taxon>
        <taxon>Conoidasida</taxon>
        <taxon>Coccidia</taxon>
        <taxon>Eucoccidiorida</taxon>
        <taxon>Eimeriorina</taxon>
        <taxon>Sarcocystidae</taxon>
        <taxon>Toxoplasma</taxon>
    </lineage>
</organism>
<dbReference type="AlphaFoldDB" id="A0A0F7V7L0"/>
<dbReference type="PANTHER" id="PTHR43380">
    <property type="entry name" value="2-OXOISOVALERATE DEHYDROGENASE SUBUNIT ALPHA, MITOCHONDRIAL"/>
    <property type="match status" value="1"/>
</dbReference>
<accession>A0A0F7V7L0</accession>
<keyword evidence="2" id="KW-0786">Thiamine pyrophosphate</keyword>
<proteinExistence type="inferred from homology"/>
<dbReference type="PANTHER" id="PTHR43380:SF1">
    <property type="entry name" value="2-OXOISOVALERATE DEHYDROGENASE SUBUNIT ALPHA, MITOCHONDRIAL"/>
    <property type="match status" value="1"/>
</dbReference>
<dbReference type="EC" id="1.2.4.4" evidence="2"/>
<dbReference type="SUPFAM" id="SSF52518">
    <property type="entry name" value="Thiamin diphosphate-binding fold (THDP-binding)"/>
    <property type="match status" value="1"/>
</dbReference>
<evidence type="ECO:0000259" key="3">
    <source>
        <dbReference type="Pfam" id="PF00676"/>
    </source>
</evidence>
<reference evidence="4" key="1">
    <citation type="journal article" date="2015" name="PLoS ONE">
        <title>Comprehensive Evaluation of Toxoplasma gondii VEG and Neospora caninum LIV Genomes with Tachyzoite Stage Transcriptome and Proteome Defines Novel Transcript Features.</title>
        <authorList>
            <person name="Ramaprasad A."/>
            <person name="Mourier T."/>
            <person name="Naeem R."/>
            <person name="Malas T.B."/>
            <person name="Moussa E."/>
            <person name="Panigrahi A."/>
            <person name="Vermont S.J."/>
            <person name="Otto T.D."/>
            <person name="Wastling J."/>
            <person name="Pain A."/>
        </authorList>
    </citation>
    <scope>NUCLEOTIDE SEQUENCE</scope>
    <source>
        <strain evidence="4">VEG</strain>
    </source>
</reference>
<name>A0A0F7V7L0_TOXGV</name>
<sequence>MASSACRVRLVTCGLIRTSISCEAGEALTKRAPLFYCVPPTKASFRTLSPPSSTVLSSSSLSPSYPLYPVSCASLFISAGPSLLSTVGMCPKAWSEALISRSMQNVRYASSLPQFRGIFPAKSVTEVYFARPEEGLPLLRCLSMSGALLEGPSSLPFPLDLGVRMLRVMIQSQVYDSTFYDIQRQGRISFYMTSFGEEASLVGSAAALHKDDLLLLQYRELSALMWRGLTLDDILAQLFATKNDPGKGRQMPVHYGATNVNMMPICSPLAVKIPQGAGVGYAYTLQKKNAVAVVYFGEGAASEGDASVGFNFAATLGSQTLFLCRNNGYAISTPVGEQYKGDGVGARAVAYGIDTVRVDGTDLVAVYAAVKAARELVVAQRKPAFVEMMTYRIGHHSTSDESGAYRSAEEVEQWQASAAHPIRRFATFLTNQARTETKQNTSGRWSAEEESALVVETRKEVLAKIRVHEKMKHPPVLSGIFSDVYSTVPQFLREQREMLKAFLSRPGRAVQYNLEGFERDSDDSCK</sequence>
<comment type="function">
    <text evidence="2">The branched-chain alpha-keto dehydrogenase complex catalyzes the overall conversion of alpha-keto acids to acyl-CoA and CO(2). It contains multiple copies of three enzymatic components: branched-chain alpha-keto acid decarboxylase (E1), lipoamide acyltransferase (E2) and lipoamide dehydrogenase (E3).</text>
</comment>
<dbReference type="GO" id="GO:0009083">
    <property type="term" value="P:branched-chain amino acid catabolic process"/>
    <property type="evidence" value="ECO:0007669"/>
    <property type="project" value="TreeGrafter"/>
</dbReference>
<evidence type="ECO:0000256" key="2">
    <source>
        <dbReference type="RuleBase" id="RU365014"/>
    </source>
</evidence>
<keyword evidence="1 2" id="KW-0560">Oxidoreductase</keyword>
<dbReference type="InterPro" id="IPR050771">
    <property type="entry name" value="Alpha-ketoacid_DH_E1_comp"/>
</dbReference>
<dbReference type="GO" id="GO:0003863">
    <property type="term" value="F:branched-chain 2-oxo acid dehydrogenase activity"/>
    <property type="evidence" value="ECO:0007669"/>
    <property type="project" value="UniProtKB-EC"/>
</dbReference>
<dbReference type="Gene3D" id="3.40.50.970">
    <property type="match status" value="1"/>
</dbReference>